<proteinExistence type="predicted"/>
<dbReference type="OrthoDB" id="3943664at2759"/>
<evidence type="ECO:0000313" key="3">
    <source>
        <dbReference type="Proteomes" id="UP000799538"/>
    </source>
</evidence>
<sequence length="208" mass="22756">MHFSTTTAAILVAPALVLAAPQPQRGSSQTTCQKSPYRDLLPLSAYVPAMVYCSWRYPLPTKTTTTTVTVTPKSKPIRGRQRYVVPPQGGLASLVEREAEAEADAGRGKGDAFLRTWNSVLMNGRNFASTMCSCIETPVTRTRTITVTAAVTTTTKSAAVITTTAARTSQTSAVAPSTTALFNHHLYYDHHHNHHRSPNHYDHDYHNC</sequence>
<dbReference type="EMBL" id="ML992561">
    <property type="protein sequence ID" value="KAF2218252.1"/>
    <property type="molecule type" value="Genomic_DNA"/>
</dbReference>
<dbReference type="AlphaFoldDB" id="A0A6A6FXN6"/>
<feature type="signal peptide" evidence="1">
    <location>
        <begin position="1"/>
        <end position="19"/>
    </location>
</feature>
<protein>
    <submittedName>
        <fullName evidence="2">Uncharacterized protein</fullName>
    </submittedName>
</protein>
<reference evidence="3" key="1">
    <citation type="journal article" date="2020" name="Stud. Mycol.">
        <title>101 Dothideomycetes genomes: A test case for predicting lifestyles and emergence of pathogens.</title>
        <authorList>
            <person name="Haridas S."/>
            <person name="Albert R."/>
            <person name="Binder M."/>
            <person name="Bloem J."/>
            <person name="LaButti K."/>
            <person name="Salamov A."/>
            <person name="Andreopoulos B."/>
            <person name="Baker S."/>
            <person name="Barry K."/>
            <person name="Bills G."/>
            <person name="Bluhm B."/>
            <person name="Cannon C."/>
            <person name="Castanera R."/>
            <person name="Culley D."/>
            <person name="Daum C."/>
            <person name="Ezra D."/>
            <person name="Gonzalez J."/>
            <person name="Henrissat B."/>
            <person name="Kuo A."/>
            <person name="Liang C."/>
            <person name="Lipzen A."/>
            <person name="Lutzoni F."/>
            <person name="Magnuson J."/>
            <person name="Mondo S."/>
            <person name="Nolan M."/>
            <person name="Ohm R."/>
            <person name="Pangilinan J."/>
            <person name="Park H.-J."/>
            <person name="Ramirez L."/>
            <person name="Alfaro M."/>
            <person name="Sun H."/>
            <person name="Tritt A."/>
            <person name="Yoshinaga Y."/>
            <person name="Zwiers L.-H."/>
            <person name="Turgeon B."/>
            <person name="Goodwin S."/>
            <person name="Spatafora J."/>
            <person name="Crous P."/>
            <person name="Grigoriev I."/>
        </authorList>
    </citation>
    <scope>NUCLEOTIDE SEQUENCE [LARGE SCALE GENOMIC DNA]</scope>
    <source>
        <strain evidence="3">CECT 20119</strain>
    </source>
</reference>
<evidence type="ECO:0000256" key="1">
    <source>
        <dbReference type="SAM" id="SignalP"/>
    </source>
</evidence>
<keyword evidence="1" id="KW-0732">Signal</keyword>
<organism evidence="2 3">
    <name type="scientific">Elsinoe ampelina</name>
    <dbReference type="NCBI Taxonomy" id="302913"/>
    <lineage>
        <taxon>Eukaryota</taxon>
        <taxon>Fungi</taxon>
        <taxon>Dikarya</taxon>
        <taxon>Ascomycota</taxon>
        <taxon>Pezizomycotina</taxon>
        <taxon>Dothideomycetes</taxon>
        <taxon>Dothideomycetidae</taxon>
        <taxon>Myriangiales</taxon>
        <taxon>Elsinoaceae</taxon>
        <taxon>Elsinoe</taxon>
    </lineage>
</organism>
<dbReference type="Proteomes" id="UP000799538">
    <property type="component" value="Unassembled WGS sequence"/>
</dbReference>
<name>A0A6A6FXN6_9PEZI</name>
<accession>A0A6A6FXN6</accession>
<evidence type="ECO:0000313" key="2">
    <source>
        <dbReference type="EMBL" id="KAF2218252.1"/>
    </source>
</evidence>
<keyword evidence="3" id="KW-1185">Reference proteome</keyword>
<feature type="chain" id="PRO_5025513085" evidence="1">
    <location>
        <begin position="20"/>
        <end position="208"/>
    </location>
</feature>
<gene>
    <name evidence="2" type="ORF">BDZ85DRAFT_286518</name>
</gene>